<keyword evidence="8 9" id="KW-0413">Isomerase</keyword>
<keyword evidence="5 9" id="KW-0028">Amino-acid biosynthesis</keyword>
<evidence type="ECO:0000256" key="5">
    <source>
        <dbReference type="ARBA" id="ARBA00022605"/>
    </source>
</evidence>
<dbReference type="SUPFAM" id="SSF51366">
    <property type="entry name" value="Ribulose-phoshate binding barrel"/>
    <property type="match status" value="1"/>
</dbReference>
<dbReference type="CDD" id="cd00405">
    <property type="entry name" value="PRAI"/>
    <property type="match status" value="1"/>
</dbReference>
<comment type="pathway">
    <text evidence="2 9">Amino-acid biosynthesis; L-tryptophan biosynthesis; L-tryptophan from chorismate: step 3/5.</text>
</comment>
<sequence length="221" mass="23153">MTVAVKICGLTRRDDVSAACAAGADFCGVVVEVPSSPRSVPRDHARQLFAVMTVPPVLVTKGKSLNELLELARNLNPAVVQLHGDEPPECIAALKHRLPCTVWKALPLPVTPSDAHLDALLRSAHAFLGAGVDAFVLDAATPQGFGGQGICPSWELATELVHRVEAPCFLAGGLTPDNVASAIAVVRPFGVDVSSGVEVTAGIKDPEKIRQFCRRAKGGKA</sequence>
<dbReference type="InterPro" id="IPR001240">
    <property type="entry name" value="PRAI_dom"/>
</dbReference>
<evidence type="ECO:0000256" key="8">
    <source>
        <dbReference type="ARBA" id="ARBA00023235"/>
    </source>
</evidence>
<dbReference type="Proteomes" id="UP000236173">
    <property type="component" value="Unassembled WGS sequence"/>
</dbReference>
<dbReference type="UniPathway" id="UPA00035">
    <property type="reaction ID" value="UER00042"/>
</dbReference>
<dbReference type="EMBL" id="BEHT01000034">
    <property type="protein sequence ID" value="GBC99673.1"/>
    <property type="molecule type" value="Genomic_DNA"/>
</dbReference>
<proteinExistence type="inferred from homology"/>
<organism evidence="11 12">
    <name type="scientific">Candidatus Fervidibacter japonicus</name>
    <dbReference type="NCBI Taxonomy" id="2035412"/>
    <lineage>
        <taxon>Bacteria</taxon>
        <taxon>Candidatus Fervidibacterota</taxon>
        <taxon>Candidatus Fervidibacter</taxon>
    </lineage>
</organism>
<protein>
    <recommendedName>
        <fullName evidence="4 9">N-(5'-phosphoribosyl)anthranilate isomerase</fullName>
        <shortName evidence="9">PRAI</shortName>
        <ecNumber evidence="3 9">5.3.1.24</ecNumber>
    </recommendedName>
</protein>
<dbReference type="Pfam" id="PF00697">
    <property type="entry name" value="PRAI"/>
    <property type="match status" value="1"/>
</dbReference>
<dbReference type="EC" id="5.3.1.24" evidence="3 9"/>
<evidence type="ECO:0000256" key="1">
    <source>
        <dbReference type="ARBA" id="ARBA00001164"/>
    </source>
</evidence>
<evidence type="ECO:0000256" key="6">
    <source>
        <dbReference type="ARBA" id="ARBA00022822"/>
    </source>
</evidence>
<dbReference type="Gene3D" id="3.20.20.70">
    <property type="entry name" value="Aldolase class I"/>
    <property type="match status" value="1"/>
</dbReference>
<comment type="similarity">
    <text evidence="9">Belongs to the TrpF family.</text>
</comment>
<dbReference type="GO" id="GO:0004640">
    <property type="term" value="F:phosphoribosylanthranilate isomerase activity"/>
    <property type="evidence" value="ECO:0007669"/>
    <property type="project" value="UniProtKB-UniRule"/>
</dbReference>
<dbReference type="GO" id="GO:0000162">
    <property type="term" value="P:L-tryptophan biosynthetic process"/>
    <property type="evidence" value="ECO:0007669"/>
    <property type="project" value="UniProtKB-UniRule"/>
</dbReference>
<dbReference type="PANTHER" id="PTHR42894">
    <property type="entry name" value="N-(5'-PHOSPHORIBOSYL)ANTHRANILATE ISOMERASE"/>
    <property type="match status" value="1"/>
</dbReference>
<evidence type="ECO:0000256" key="4">
    <source>
        <dbReference type="ARBA" id="ARBA00022272"/>
    </source>
</evidence>
<dbReference type="PANTHER" id="PTHR42894:SF1">
    <property type="entry name" value="N-(5'-PHOSPHORIBOSYL)ANTHRANILATE ISOMERASE"/>
    <property type="match status" value="1"/>
</dbReference>
<evidence type="ECO:0000313" key="11">
    <source>
        <dbReference type="EMBL" id="GBC99673.1"/>
    </source>
</evidence>
<evidence type="ECO:0000256" key="2">
    <source>
        <dbReference type="ARBA" id="ARBA00004664"/>
    </source>
</evidence>
<comment type="catalytic activity">
    <reaction evidence="1 9">
        <text>N-(5-phospho-beta-D-ribosyl)anthranilate = 1-(2-carboxyphenylamino)-1-deoxy-D-ribulose 5-phosphate</text>
        <dbReference type="Rhea" id="RHEA:21540"/>
        <dbReference type="ChEBI" id="CHEBI:18277"/>
        <dbReference type="ChEBI" id="CHEBI:58613"/>
        <dbReference type="EC" id="5.3.1.24"/>
    </reaction>
</comment>
<reference evidence="12" key="1">
    <citation type="submission" date="2017-09" db="EMBL/GenBank/DDBJ databases">
        <title>Metaegenomics of thermophilic ammonia-oxidizing enrichment culture.</title>
        <authorList>
            <person name="Kato S."/>
            <person name="Suzuki K."/>
        </authorList>
    </citation>
    <scope>NUCLEOTIDE SEQUENCE [LARGE SCALE GENOMIC DNA]</scope>
</reference>
<dbReference type="HAMAP" id="MF_00135">
    <property type="entry name" value="PRAI"/>
    <property type="match status" value="1"/>
</dbReference>
<evidence type="ECO:0000256" key="3">
    <source>
        <dbReference type="ARBA" id="ARBA00012572"/>
    </source>
</evidence>
<gene>
    <name evidence="9 11" type="primary">trpF</name>
    <name evidence="11" type="ORF">HRbin17_02203</name>
</gene>
<evidence type="ECO:0000259" key="10">
    <source>
        <dbReference type="Pfam" id="PF00697"/>
    </source>
</evidence>
<dbReference type="AlphaFoldDB" id="A0A2H5XEQ9"/>
<evidence type="ECO:0000256" key="7">
    <source>
        <dbReference type="ARBA" id="ARBA00023141"/>
    </source>
</evidence>
<keyword evidence="7 9" id="KW-0057">Aromatic amino acid biosynthesis</keyword>
<dbReference type="InterPro" id="IPR011060">
    <property type="entry name" value="RibuloseP-bd_barrel"/>
</dbReference>
<dbReference type="InterPro" id="IPR013785">
    <property type="entry name" value="Aldolase_TIM"/>
</dbReference>
<feature type="domain" description="N-(5'phosphoribosyl) anthranilate isomerase (PRAI)" evidence="10">
    <location>
        <begin position="5"/>
        <end position="213"/>
    </location>
</feature>
<accession>A0A2H5XEQ9</accession>
<comment type="caution">
    <text evidence="11">The sequence shown here is derived from an EMBL/GenBank/DDBJ whole genome shotgun (WGS) entry which is preliminary data.</text>
</comment>
<keyword evidence="6 9" id="KW-0822">Tryptophan biosynthesis</keyword>
<evidence type="ECO:0000313" key="12">
    <source>
        <dbReference type="Proteomes" id="UP000236173"/>
    </source>
</evidence>
<dbReference type="InterPro" id="IPR044643">
    <property type="entry name" value="TrpF_fam"/>
</dbReference>
<evidence type="ECO:0000256" key="9">
    <source>
        <dbReference type="HAMAP-Rule" id="MF_00135"/>
    </source>
</evidence>
<name>A0A2H5XEQ9_9BACT</name>